<dbReference type="InterPro" id="IPR013783">
    <property type="entry name" value="Ig-like_fold"/>
</dbReference>
<feature type="region of interest" description="Disordered" evidence="25">
    <location>
        <begin position="1461"/>
        <end position="1490"/>
    </location>
</feature>
<evidence type="ECO:0000256" key="6">
    <source>
        <dbReference type="ARBA" id="ARBA00022657"/>
    </source>
</evidence>
<dbReference type="InterPro" id="IPR003598">
    <property type="entry name" value="Ig_sub2"/>
</dbReference>
<dbReference type="InterPro" id="IPR000719">
    <property type="entry name" value="Prot_kinase_dom"/>
</dbReference>
<evidence type="ECO:0000256" key="11">
    <source>
        <dbReference type="ARBA" id="ARBA00022741"/>
    </source>
</evidence>
<evidence type="ECO:0000256" key="26">
    <source>
        <dbReference type="SAM" id="Phobius"/>
    </source>
</evidence>
<evidence type="ECO:0000256" key="12">
    <source>
        <dbReference type="ARBA" id="ARBA00022777"/>
    </source>
</evidence>
<dbReference type="Gene3D" id="3.30.200.20">
    <property type="entry name" value="Phosphorylase Kinase, domain 1"/>
    <property type="match status" value="1"/>
</dbReference>
<feature type="domain" description="Ig-like" evidence="29">
    <location>
        <begin position="326"/>
        <end position="413"/>
    </location>
</feature>
<protein>
    <recommendedName>
        <fullName evidence="2">receptor protein-tyrosine kinase</fullName>
        <ecNumber evidence="2">2.7.10.1</ecNumber>
    </recommendedName>
</protein>
<feature type="domain" description="Ig-like" evidence="29">
    <location>
        <begin position="1197"/>
        <end position="1284"/>
    </location>
</feature>
<reference evidence="31" key="1">
    <citation type="submission" date="2025-08" db="UniProtKB">
        <authorList>
            <consortium name="RefSeq"/>
        </authorList>
    </citation>
    <scope>IDENTIFICATION</scope>
    <source>
        <tissue evidence="31">Sperm</tissue>
    </source>
</reference>
<dbReference type="SUPFAM" id="SSF48726">
    <property type="entry name" value="Immunoglobulin"/>
    <property type="match status" value="6"/>
</dbReference>
<evidence type="ECO:0000256" key="27">
    <source>
        <dbReference type="SAM" id="SignalP"/>
    </source>
</evidence>
<feature type="compositionally biased region" description="Polar residues" evidence="25">
    <location>
        <begin position="680"/>
        <end position="691"/>
    </location>
</feature>
<feature type="compositionally biased region" description="Low complexity" evidence="25">
    <location>
        <begin position="621"/>
        <end position="659"/>
    </location>
</feature>
<feature type="compositionally biased region" description="Low complexity" evidence="25">
    <location>
        <begin position="782"/>
        <end position="811"/>
    </location>
</feature>
<feature type="compositionally biased region" description="Polar residues" evidence="25">
    <location>
        <begin position="970"/>
        <end position="997"/>
    </location>
</feature>
<dbReference type="PROSITE" id="PS00109">
    <property type="entry name" value="PROTEIN_KINASE_TYR"/>
    <property type="match status" value="1"/>
</dbReference>
<feature type="domain" description="Ig-like" evidence="29">
    <location>
        <begin position="239"/>
        <end position="321"/>
    </location>
</feature>
<dbReference type="FunFam" id="1.10.510.10:FF:000077">
    <property type="entry name" value="Vascular endothelial growth factor receptor 2"/>
    <property type="match status" value="1"/>
</dbReference>
<dbReference type="PROSITE" id="PS00240">
    <property type="entry name" value="RECEPTOR_TYR_KIN_III"/>
    <property type="match status" value="1"/>
</dbReference>
<evidence type="ECO:0000256" key="1">
    <source>
        <dbReference type="ARBA" id="ARBA00004251"/>
    </source>
</evidence>
<feature type="compositionally biased region" description="Low complexity" evidence="25">
    <location>
        <begin position="592"/>
        <end position="613"/>
    </location>
</feature>
<feature type="compositionally biased region" description="Polar residues" evidence="25">
    <location>
        <begin position="1937"/>
        <end position="1948"/>
    </location>
</feature>
<dbReference type="Pfam" id="PF00047">
    <property type="entry name" value="ig"/>
    <property type="match status" value="1"/>
</dbReference>
<evidence type="ECO:0000256" key="5">
    <source>
        <dbReference type="ARBA" id="ARBA00022553"/>
    </source>
</evidence>
<feature type="compositionally biased region" description="Basic and acidic residues" evidence="25">
    <location>
        <begin position="1481"/>
        <end position="1490"/>
    </location>
</feature>
<dbReference type="Pfam" id="PF17988">
    <property type="entry name" value="VEGFR-2_TMD"/>
    <property type="match status" value="1"/>
</dbReference>
<keyword evidence="6" id="KW-0037">Angiogenesis</keyword>
<dbReference type="InterPro" id="IPR013098">
    <property type="entry name" value="Ig_I-set"/>
</dbReference>
<dbReference type="InterPro" id="IPR001245">
    <property type="entry name" value="Ser-Thr/Tyr_kinase_cat_dom"/>
</dbReference>
<evidence type="ECO:0000256" key="20">
    <source>
        <dbReference type="ARBA" id="ARBA00023180"/>
    </source>
</evidence>
<feature type="region of interest" description="Disordered" evidence="25">
    <location>
        <begin position="587"/>
        <end position="692"/>
    </location>
</feature>
<keyword evidence="16 26" id="KW-0472">Membrane</keyword>
<evidence type="ECO:0000256" key="4">
    <source>
        <dbReference type="ARBA" id="ARBA00022475"/>
    </source>
</evidence>
<keyword evidence="21 24" id="KW-0393">Immunoglobulin domain</keyword>
<evidence type="ECO:0000256" key="24">
    <source>
        <dbReference type="RuleBase" id="RU000311"/>
    </source>
</evidence>
<dbReference type="GO" id="GO:0019838">
    <property type="term" value="F:growth factor binding"/>
    <property type="evidence" value="ECO:0007669"/>
    <property type="project" value="TreeGrafter"/>
</dbReference>
<keyword evidence="19 24" id="KW-0675">Receptor</keyword>
<dbReference type="RefSeq" id="XP_032831906.1">
    <property type="nucleotide sequence ID" value="XM_032976015.1"/>
</dbReference>
<dbReference type="InterPro" id="IPR036179">
    <property type="entry name" value="Ig-like_dom_sf"/>
</dbReference>
<sequence length="1969" mass="214349">MTVMFLAVALFTCVCTLGAHSRQQKSPVIDLPSDVYVTEVGKKIEIMCSGRGFLAWSGPLGSGQNASSDVAASRSRSGSCPRGFTRCMALLIPSARVEDTGSYTCVQHGRETRKHRAAKVHVYVADPIRQVLPDNDITIVYARKDQSALIPCRATQPDSELTLMELFPDRVLPVDGTNVRLDRGRGFEIRNHSGLSLNFKCVATRAGQTHLSGMVLLQLVGDMLSIRVSVEGGGERAVGENLTITCEVITEPNVRVAFSWDYPRRPVNREVVTQQMMETVYQDFRFVATLTLQNVQMEDAGEYVCSADSGDNYFEKSKNVVVYEAPFLNVSYKGSPHLETRLGRNSPRMSIHVRAYPPVRIIWHREGWALWRTILGRGNLSLTIAEVTEADTGKYTVTVEMARGALRETLPFSLIVNVPPSIQEALSPKAHHVHAMGHMQSLRCTVYATPAPDITWSWQPCQPSEQQHVCHTSPKAWQNVVVSKEVSPSHNPIASITTSSIILQGKNKTVSTLLISRALVSGRYRCEARNKVGRVAHVKDFFVTDIPDGFSVGPRERTVEEGDTITLRCSVNRFAFLTPSWKKKVLHAHHNSTASPKSSKSTSSSQPRPSAALKRSKSKSSKSPSSAKPSKSSKSSRRASSISKSSSLPSPSSPLLSALHGKQKNVGSGPAKTAVKGRSSRTSLTEASPATTERLAAVDGGARRGSKLLFLREAETAAAVIDDHASSVRRRRRRSSRVVGPTGGLVAGGGSNRTEANSLRPPEGGAISSTDVGCRSRRRSSRSIARGSARSSSSQRSNRSNDGTTRSSSRSRSSRKESFHGRKSSRDRHKRNTSNVRGRSAVKYEVDDHYHGGGGDDGVEGEEVDHSDEEFIGGMDAKIERGGFPQGKFILPRLKGRQNVSHDRCGPNSKKIQRFRPIGVAKTRIMEVARRGAKHLSLVSASEDSVRLGKRLRREAADSSISNSEHDSVSLRSDVTSLGMTRPPSSSEFDVSGTQADMTIDDTDVDAASSEDDDRDENKGDGDNIGNNHWQQEGNADSGQHRENNGLASDLRQKPLHYHDLETGPSRQNFLGDLQDNRDNGGGDVDNDDDGGGGGDNGDGVDDSDYDEDEEYDDDHHHDGDVEEEEVEANRDEGLPKDIGFQLDPEFWNATAVRRLVLVNVTHVHAGVYVCAARTQGGAVRHARAHVALSVTAASAPMVLSNLSDVLVSATNGTLRLHCQVYGVPAPRITWYQNRRSLPHNSGVLLSDLNRTLEVQRVTSEDEGEYTCVAENAHGRALTSAYVRVQGGVERSSLQLVVLVCAGVVAAVFWVLLTVFIRRMRRARGTDMKAGYLSIIMDPGEMSPGKQSARLSYDGSKWEFPRDRLKMGKTLGHGAFGRVVEASAFGIDKSSTCTTVAVKMLKGGATASEHKALMTELKILIHIGNHLNVVNLLGACTRPGGPLMVIVEYCRHGNLSEYLRGRRDSFQSDTGPKRTKHGKRNGSEKSDWESRALLHDSGKAARPEAAHDRRHDKNACSIICEETGGYVDLPPAAIAADSDDGMRSSPPQPRGVEAWSRLQGRCGSSSEESEQAEWRGEGTSRGRVTMAGAVPDAMRGTGKRERGPDPRNLPSLFGRPTGDAEKKRLHSVASSASSASSGFVEEKSLCDVDEEAEDSDDEQVRPLTMEDLLAYTFQVARGMEFLTSRKCIHRDLAARNVLLADNGVVKICDFGLARDVCKDPDYVRKGDARLPLKWMSPEAIFDKIYSVQSDVWSFGILSWEIFSLGASPYPGIQIDEEFCRRLKEGARMRAPEHADEDIYNIMRACWRADPRERPGFSDLVTALGDLLQTRVQRMGKDYIPLCVRPSLGGDSVLSLPISPNSNLGETSFEFNYDNLPASCFEGGEVGGCMTSQDFDDLTMTFDFPPCTGGSTPLHGMGWSSGEAGSQCARPELCESPQGPNVSSSSTPSGAGDPVGTAGSPSAPLYVAVM</sequence>
<dbReference type="Pfam" id="PF21339">
    <property type="entry name" value="VEGFR-1-like_Ig-like"/>
    <property type="match status" value="1"/>
</dbReference>
<dbReference type="EC" id="2.7.10.1" evidence="2"/>
<evidence type="ECO:0000256" key="3">
    <source>
        <dbReference type="ARBA" id="ARBA00022473"/>
    </source>
</evidence>
<name>A0AAJ7XEW7_PETMA</name>
<feature type="signal peptide" evidence="27">
    <location>
        <begin position="1"/>
        <end position="18"/>
    </location>
</feature>
<evidence type="ECO:0000256" key="19">
    <source>
        <dbReference type="ARBA" id="ARBA00023170"/>
    </source>
</evidence>
<feature type="region of interest" description="Disordered" evidence="25">
    <location>
        <begin position="1530"/>
        <end position="1633"/>
    </location>
</feature>
<keyword evidence="7" id="KW-0808">Transferase</keyword>
<feature type="compositionally biased region" description="Basic residues" evidence="25">
    <location>
        <begin position="821"/>
        <end position="832"/>
    </location>
</feature>
<feature type="chain" id="PRO_5042540013" description="receptor protein-tyrosine kinase" evidence="27">
    <location>
        <begin position="19"/>
        <end position="1969"/>
    </location>
</feature>
<accession>A0AAJ7XEW7</accession>
<keyword evidence="17" id="KW-0829">Tyrosine-protein kinase</keyword>
<feature type="region of interest" description="Disordered" evidence="25">
    <location>
        <begin position="725"/>
        <end position="862"/>
    </location>
</feature>
<evidence type="ECO:0000256" key="10">
    <source>
        <dbReference type="ARBA" id="ARBA00022737"/>
    </source>
</evidence>
<keyword evidence="12" id="KW-0418">Kinase</keyword>
<evidence type="ECO:0000256" key="8">
    <source>
        <dbReference type="ARBA" id="ARBA00022692"/>
    </source>
</evidence>
<keyword evidence="15 26" id="KW-1133">Transmembrane helix</keyword>
<dbReference type="InterPro" id="IPR011009">
    <property type="entry name" value="Kinase-like_dom_sf"/>
</dbReference>
<evidence type="ECO:0000259" key="29">
    <source>
        <dbReference type="PROSITE" id="PS50835"/>
    </source>
</evidence>
<comment type="subcellular location">
    <subcellularLocation>
        <location evidence="1">Cell membrane</location>
        <topology evidence="1">Single-pass type I membrane protein</topology>
    </subcellularLocation>
    <subcellularLocation>
        <location evidence="24">Membrane</location>
        <topology evidence="24">Single-pass type I membrane protein</topology>
    </subcellularLocation>
</comment>
<dbReference type="SMART" id="SM00409">
    <property type="entry name" value="IG"/>
    <property type="match status" value="6"/>
</dbReference>
<evidence type="ECO:0000256" key="14">
    <source>
        <dbReference type="ARBA" id="ARBA00022840"/>
    </source>
</evidence>
<evidence type="ECO:0000313" key="31">
    <source>
        <dbReference type="RefSeq" id="XP_032831906.1"/>
    </source>
</evidence>
<keyword evidence="9 27" id="KW-0732">Signal</keyword>
<keyword evidence="8 24" id="KW-0812">Transmembrane</keyword>
<dbReference type="InterPro" id="IPR017441">
    <property type="entry name" value="Protein_kinase_ATP_BS"/>
</dbReference>
<dbReference type="PROSITE" id="PS50011">
    <property type="entry name" value="PROTEIN_KINASE_DOM"/>
    <property type="match status" value="1"/>
</dbReference>
<feature type="compositionally biased region" description="Basic and acidic residues" evidence="25">
    <location>
        <begin position="842"/>
        <end position="851"/>
    </location>
</feature>
<dbReference type="InterPro" id="IPR007110">
    <property type="entry name" value="Ig-like_dom"/>
</dbReference>
<dbReference type="InterPro" id="IPR013151">
    <property type="entry name" value="Immunoglobulin_dom"/>
</dbReference>
<dbReference type="Gene3D" id="1.10.510.10">
    <property type="entry name" value="Transferase(Phosphotransferase) domain 1"/>
    <property type="match status" value="1"/>
</dbReference>
<evidence type="ECO:0000256" key="9">
    <source>
        <dbReference type="ARBA" id="ARBA00022729"/>
    </source>
</evidence>
<evidence type="ECO:0000256" key="15">
    <source>
        <dbReference type="ARBA" id="ARBA00022989"/>
    </source>
</evidence>
<comment type="catalytic activity">
    <reaction evidence="22">
        <text>L-tyrosyl-[protein] + ATP = O-phospho-L-tyrosyl-[protein] + ADP + H(+)</text>
        <dbReference type="Rhea" id="RHEA:10596"/>
        <dbReference type="Rhea" id="RHEA-COMP:10136"/>
        <dbReference type="Rhea" id="RHEA-COMP:20101"/>
        <dbReference type="ChEBI" id="CHEBI:15378"/>
        <dbReference type="ChEBI" id="CHEBI:30616"/>
        <dbReference type="ChEBI" id="CHEBI:46858"/>
        <dbReference type="ChEBI" id="CHEBI:61978"/>
        <dbReference type="ChEBI" id="CHEBI:456216"/>
        <dbReference type="EC" id="2.7.10.1"/>
    </reaction>
</comment>
<evidence type="ECO:0000256" key="2">
    <source>
        <dbReference type="ARBA" id="ARBA00011902"/>
    </source>
</evidence>
<dbReference type="InterPro" id="IPR050122">
    <property type="entry name" value="RTK"/>
</dbReference>
<evidence type="ECO:0000256" key="23">
    <source>
        <dbReference type="PROSITE-ProRule" id="PRU10141"/>
    </source>
</evidence>
<dbReference type="InterPro" id="IPR003599">
    <property type="entry name" value="Ig_sub"/>
</dbReference>
<dbReference type="PANTHER" id="PTHR24416">
    <property type="entry name" value="TYROSINE-PROTEIN KINASE RECEPTOR"/>
    <property type="match status" value="1"/>
</dbReference>
<evidence type="ECO:0000256" key="21">
    <source>
        <dbReference type="ARBA" id="ARBA00023319"/>
    </source>
</evidence>
<evidence type="ECO:0000256" key="7">
    <source>
        <dbReference type="ARBA" id="ARBA00022679"/>
    </source>
</evidence>
<keyword evidence="11 23" id="KW-0547">Nucleotide-binding</keyword>
<evidence type="ECO:0000256" key="17">
    <source>
        <dbReference type="ARBA" id="ARBA00023137"/>
    </source>
</evidence>
<gene>
    <name evidence="31" type="primary">LOC116955055</name>
</gene>
<dbReference type="InterPro" id="IPR041348">
    <property type="entry name" value="VEGFR-2_TMD"/>
</dbReference>
<keyword evidence="30" id="KW-1185">Reference proteome</keyword>
<feature type="transmembrane region" description="Helical" evidence="26">
    <location>
        <begin position="1294"/>
        <end position="1317"/>
    </location>
</feature>
<feature type="region of interest" description="Disordered" evidence="25">
    <location>
        <begin position="954"/>
        <end position="1046"/>
    </location>
</feature>
<feature type="region of interest" description="Disordered" evidence="25">
    <location>
        <begin position="1914"/>
        <end position="1963"/>
    </location>
</feature>
<dbReference type="InterPro" id="IPR020635">
    <property type="entry name" value="Tyr_kinase_cat_dom"/>
</dbReference>
<dbReference type="Pfam" id="PF07679">
    <property type="entry name" value="I-set"/>
    <property type="match status" value="1"/>
</dbReference>
<dbReference type="GO" id="GO:0001525">
    <property type="term" value="P:angiogenesis"/>
    <property type="evidence" value="ECO:0007669"/>
    <property type="project" value="UniProtKB-KW"/>
</dbReference>
<keyword evidence="5" id="KW-0597">Phosphoprotein</keyword>
<comment type="similarity">
    <text evidence="24">Belongs to the protein kinase superfamily. Tyr protein kinase family. CSF-1/PDGF receptor subfamily.</text>
</comment>
<feature type="compositionally biased region" description="Gly residues" evidence="25">
    <location>
        <begin position="741"/>
        <end position="751"/>
    </location>
</feature>
<dbReference type="PRINTS" id="PR01832">
    <property type="entry name" value="VEGFRECEPTOR"/>
</dbReference>
<organism evidence="30 31">
    <name type="scientific">Petromyzon marinus</name>
    <name type="common">Sea lamprey</name>
    <dbReference type="NCBI Taxonomy" id="7757"/>
    <lineage>
        <taxon>Eukaryota</taxon>
        <taxon>Metazoa</taxon>
        <taxon>Chordata</taxon>
        <taxon>Craniata</taxon>
        <taxon>Vertebrata</taxon>
        <taxon>Cyclostomata</taxon>
        <taxon>Hyperoartia</taxon>
        <taxon>Petromyzontiformes</taxon>
        <taxon>Petromyzontidae</taxon>
        <taxon>Petromyzon</taxon>
    </lineage>
</organism>
<dbReference type="CTD" id="2324"/>
<proteinExistence type="inferred from homology"/>
<evidence type="ECO:0000256" key="25">
    <source>
        <dbReference type="SAM" id="MobiDB-lite"/>
    </source>
</evidence>
<keyword evidence="10" id="KW-0677">Repeat</keyword>
<evidence type="ECO:0000256" key="13">
    <source>
        <dbReference type="ARBA" id="ARBA00022782"/>
    </source>
</evidence>
<evidence type="ECO:0000313" key="30">
    <source>
        <dbReference type="Proteomes" id="UP001318040"/>
    </source>
</evidence>
<keyword evidence="13" id="KW-0221">Differentiation</keyword>
<feature type="binding site" evidence="23">
    <location>
        <position position="1399"/>
    </location>
    <ligand>
        <name>ATP</name>
        <dbReference type="ChEBI" id="CHEBI:30616"/>
    </ligand>
</feature>
<keyword evidence="4" id="KW-1003">Cell membrane</keyword>
<dbReference type="InterPro" id="IPR001824">
    <property type="entry name" value="Tyr_kinase_rcpt_3_CS"/>
</dbReference>
<dbReference type="PROSITE" id="PS00107">
    <property type="entry name" value="PROTEIN_KINASE_ATP"/>
    <property type="match status" value="1"/>
</dbReference>
<evidence type="ECO:0000256" key="16">
    <source>
        <dbReference type="ARBA" id="ARBA00023136"/>
    </source>
</evidence>
<dbReference type="GO" id="GO:0007169">
    <property type="term" value="P:cell surface receptor protein tyrosine kinase signaling pathway"/>
    <property type="evidence" value="ECO:0007669"/>
    <property type="project" value="InterPro"/>
</dbReference>
<dbReference type="InterPro" id="IPR008266">
    <property type="entry name" value="Tyr_kinase_AS"/>
</dbReference>
<dbReference type="SMART" id="SM00219">
    <property type="entry name" value="TyrKc"/>
    <property type="match status" value="1"/>
</dbReference>
<keyword evidence="18" id="KW-1015">Disulfide bond</keyword>
<keyword evidence="14 23" id="KW-0067">ATP-binding</keyword>
<feature type="domain" description="Ig-like" evidence="29">
    <location>
        <begin position="420"/>
        <end position="544"/>
    </location>
</feature>
<feature type="domain" description="Protein kinase" evidence="28">
    <location>
        <begin position="1365"/>
        <end position="1827"/>
    </location>
</feature>
<feature type="compositionally biased region" description="Acidic residues" evidence="25">
    <location>
        <begin position="999"/>
        <end position="1015"/>
    </location>
</feature>
<dbReference type="GO" id="GO:0005524">
    <property type="term" value="F:ATP binding"/>
    <property type="evidence" value="ECO:0007669"/>
    <property type="project" value="UniProtKB-UniRule"/>
</dbReference>
<feature type="compositionally biased region" description="Basic residues" evidence="25">
    <location>
        <begin position="727"/>
        <end position="736"/>
    </location>
</feature>
<dbReference type="Proteomes" id="UP001318040">
    <property type="component" value="Chromosome 3"/>
</dbReference>
<dbReference type="GO" id="GO:0043235">
    <property type="term" value="C:receptor complex"/>
    <property type="evidence" value="ECO:0007669"/>
    <property type="project" value="TreeGrafter"/>
</dbReference>
<evidence type="ECO:0000256" key="18">
    <source>
        <dbReference type="ARBA" id="ARBA00023157"/>
    </source>
</evidence>
<keyword evidence="3" id="KW-0217">Developmental protein</keyword>
<dbReference type="SMART" id="SM00408">
    <property type="entry name" value="IGc2"/>
    <property type="match status" value="3"/>
</dbReference>
<dbReference type="PANTHER" id="PTHR24416:SF600">
    <property type="entry name" value="PDGF- AND VEGF-RECEPTOR RELATED, ISOFORM J"/>
    <property type="match status" value="1"/>
</dbReference>
<dbReference type="Gene3D" id="2.60.40.10">
    <property type="entry name" value="Immunoglobulins"/>
    <property type="match status" value="6"/>
</dbReference>
<dbReference type="FunFam" id="3.30.200.20:FF:000041">
    <property type="entry name" value="Vascular endothelial growth factor receptor 2"/>
    <property type="match status" value="1"/>
</dbReference>
<dbReference type="Pfam" id="PF22971">
    <property type="entry name" value="Ig_VEGFR-1-like_5th"/>
    <property type="match status" value="1"/>
</dbReference>
<dbReference type="GO" id="GO:0004714">
    <property type="term" value="F:transmembrane receptor protein tyrosine kinase activity"/>
    <property type="evidence" value="ECO:0007669"/>
    <property type="project" value="UniProtKB-EC"/>
</dbReference>
<feature type="region of interest" description="Disordered" evidence="25">
    <location>
        <begin position="1059"/>
        <end position="1138"/>
    </location>
</feature>
<feature type="compositionally biased region" description="Polar residues" evidence="25">
    <location>
        <begin position="1025"/>
        <end position="1038"/>
    </location>
</feature>
<feature type="compositionally biased region" description="Acidic residues" evidence="25">
    <location>
        <begin position="1099"/>
        <end position="1113"/>
    </location>
</feature>
<evidence type="ECO:0000256" key="22">
    <source>
        <dbReference type="ARBA" id="ARBA00051243"/>
    </source>
</evidence>
<keyword evidence="20" id="KW-0325">Glycoprotein</keyword>
<dbReference type="FunFam" id="2.60.40.10:FF:000143">
    <property type="entry name" value="Vascular endothelial growth factor receptor 3"/>
    <property type="match status" value="1"/>
</dbReference>
<dbReference type="GO" id="GO:0005886">
    <property type="term" value="C:plasma membrane"/>
    <property type="evidence" value="ECO:0007669"/>
    <property type="project" value="UniProtKB-SubCell"/>
</dbReference>
<evidence type="ECO:0000259" key="28">
    <source>
        <dbReference type="PROSITE" id="PS50011"/>
    </source>
</evidence>
<dbReference type="InterPro" id="IPR055229">
    <property type="entry name" value="VEGFR1-3_5th"/>
</dbReference>
<dbReference type="PROSITE" id="PS50835">
    <property type="entry name" value="IG_LIKE"/>
    <property type="match status" value="4"/>
</dbReference>
<dbReference type="SUPFAM" id="SSF56112">
    <property type="entry name" value="Protein kinase-like (PK-like)"/>
    <property type="match status" value="1"/>
</dbReference>
<dbReference type="Pfam" id="PF07714">
    <property type="entry name" value="PK_Tyr_Ser-Thr"/>
    <property type="match status" value="2"/>
</dbReference>